<keyword evidence="2" id="KW-1185">Reference proteome</keyword>
<dbReference type="EMBL" id="CADEAL010004425">
    <property type="protein sequence ID" value="CAB1459313.1"/>
    <property type="molecule type" value="Genomic_DNA"/>
</dbReference>
<reference evidence="1" key="1">
    <citation type="submission" date="2020-03" db="EMBL/GenBank/DDBJ databases">
        <authorList>
            <person name="Weist P."/>
        </authorList>
    </citation>
    <scope>NUCLEOTIDE SEQUENCE</scope>
</reference>
<evidence type="ECO:0000313" key="2">
    <source>
        <dbReference type="Proteomes" id="UP001153269"/>
    </source>
</evidence>
<evidence type="ECO:0000313" key="1">
    <source>
        <dbReference type="EMBL" id="CAB1459313.1"/>
    </source>
</evidence>
<organism evidence="1 2">
    <name type="scientific">Pleuronectes platessa</name>
    <name type="common">European plaice</name>
    <dbReference type="NCBI Taxonomy" id="8262"/>
    <lineage>
        <taxon>Eukaryota</taxon>
        <taxon>Metazoa</taxon>
        <taxon>Chordata</taxon>
        <taxon>Craniata</taxon>
        <taxon>Vertebrata</taxon>
        <taxon>Euteleostomi</taxon>
        <taxon>Actinopterygii</taxon>
        <taxon>Neopterygii</taxon>
        <taxon>Teleostei</taxon>
        <taxon>Neoteleostei</taxon>
        <taxon>Acanthomorphata</taxon>
        <taxon>Carangaria</taxon>
        <taxon>Pleuronectiformes</taxon>
        <taxon>Pleuronectoidei</taxon>
        <taxon>Pleuronectidae</taxon>
        <taxon>Pleuronectes</taxon>
    </lineage>
</organism>
<accession>A0A9N7Z8K1</accession>
<name>A0A9N7Z8K1_PLEPL</name>
<comment type="caution">
    <text evidence="1">The sequence shown here is derived from an EMBL/GenBank/DDBJ whole genome shotgun (WGS) entry which is preliminary data.</text>
</comment>
<dbReference type="AlphaFoldDB" id="A0A9N7Z8K1"/>
<gene>
    <name evidence="1" type="ORF">PLEPLA_LOCUS47150</name>
</gene>
<sequence length="108" mass="12536">MATNREHQVRHMTGFPRSMYPFTFNSMRSHSPFDLLASSHLFGRFGADLPKEMAALWGVSEPQWGFLPEFIPLERAKEKEEVRLSRTQTDWCGSPAVDSHYDNTFKQE</sequence>
<proteinExistence type="predicted"/>
<protein>
    <submittedName>
        <fullName evidence="1">Uncharacterized protein</fullName>
    </submittedName>
</protein>
<dbReference type="Proteomes" id="UP001153269">
    <property type="component" value="Unassembled WGS sequence"/>
</dbReference>